<dbReference type="SMART" id="SM00284">
    <property type="entry name" value="OLF"/>
    <property type="match status" value="1"/>
</dbReference>
<proteinExistence type="predicted"/>
<accession>A0ABP1QU70</accession>
<dbReference type="InterPro" id="IPR013098">
    <property type="entry name" value="Ig_I-set"/>
</dbReference>
<dbReference type="SMART" id="SM00409">
    <property type="entry name" value="IG"/>
    <property type="match status" value="2"/>
</dbReference>
<feature type="compositionally biased region" description="Low complexity" evidence="4">
    <location>
        <begin position="58"/>
        <end position="67"/>
    </location>
</feature>
<evidence type="ECO:0000256" key="1">
    <source>
        <dbReference type="ARBA" id="ARBA00004613"/>
    </source>
</evidence>
<feature type="region of interest" description="Disordered" evidence="4">
    <location>
        <begin position="21"/>
        <end position="169"/>
    </location>
</feature>
<protein>
    <submittedName>
        <fullName evidence="7">Uncharacterized protein</fullName>
    </submittedName>
</protein>
<sequence length="744" mass="80323">MDEFCELVAIQEFCSATKDYCPGIPGPQGPTGNPGKAGTKGEKGEPGLPGEPGHRGHQGPPGHPGLRGPKGEPGIPGLPGADGRDGLPGEPGLDGIPGRNGLDGVPGIDGIPGMDGRPGIPGRNGSDGIPGSVGPQGSTGSSGPRGLPGPRGPSGSAGQPGRDGIPGIQAWAVGNNTKQLLIPPSILGSDIAAMPLVVNEGENVRLWCSASGVPRPVIKWKRKDGSVIPLGSWKTSAVDGPVLNLTRINREHMGQYMCVADNGVTPHKQRTFSVEVHFPPMIRIQNQMIGASIGSKGMFDCYIEAFPPSVTYWERSDGRVLEGSEKYQVGIKELGPYKIHMMLNVSRVSISDMGRYHCVSKNELGITKGDFTLYEVDPNLVTPPPKSVGGKGVAIYGQIQPEHVDLDDLCPSPPPCPDCPPRIETGRCRSGGFALLDMVGWEIYPLGNLTSPKPTNRTQDCVLSAVGKPVFNRYSANPAGCWMREAVQGGLNGEKYWVTKTEDANHLFEYLNRTAFVQGKSTRNFTLPFPLKGNFHTIFNGSFYYVTDAKEGNPKIVRLDLFTGKTMGDLELPYASFSAEKLYSSEFSWVDLNVDENGLWAVHSLVGSNNTAIVKIHADLDGMEILYGWNVTISHVYAGDMFVICGVLYAVDSTTERDTKIRLALDLYRRTLLKVDLSFSNPFRHTTMVSYNPKTRELFTWDKGNQLIYPIKYTDIGYDIKDDKEKPNNDIYGGYPGGGYSATA</sequence>
<evidence type="ECO:0000313" key="7">
    <source>
        <dbReference type="EMBL" id="CAL8109968.1"/>
    </source>
</evidence>
<dbReference type="PROSITE" id="PS51132">
    <property type="entry name" value="OLF"/>
    <property type="match status" value="1"/>
</dbReference>
<dbReference type="Pfam" id="PF01391">
    <property type="entry name" value="Collagen"/>
    <property type="match status" value="2"/>
</dbReference>
<dbReference type="Pfam" id="PF07679">
    <property type="entry name" value="I-set"/>
    <property type="match status" value="1"/>
</dbReference>
<dbReference type="PROSITE" id="PS50835">
    <property type="entry name" value="IG_LIKE"/>
    <property type="match status" value="2"/>
</dbReference>
<comment type="caution">
    <text evidence="3">Lacks conserved residue(s) required for the propagation of feature annotation.</text>
</comment>
<reference evidence="7 8" key="1">
    <citation type="submission" date="2024-08" db="EMBL/GenBank/DDBJ databases">
        <authorList>
            <person name="Cucini C."/>
            <person name="Frati F."/>
        </authorList>
    </citation>
    <scope>NUCLEOTIDE SEQUENCE [LARGE SCALE GENOMIC DNA]</scope>
</reference>
<feature type="domain" description="Olfactomedin-like" evidence="6">
    <location>
        <begin position="460"/>
        <end position="715"/>
    </location>
</feature>
<feature type="domain" description="Ig-like" evidence="5">
    <location>
        <begin position="184"/>
        <end position="273"/>
    </location>
</feature>
<dbReference type="Gene3D" id="2.60.40.10">
    <property type="entry name" value="Immunoglobulins"/>
    <property type="match status" value="2"/>
</dbReference>
<dbReference type="InterPro" id="IPR008160">
    <property type="entry name" value="Collagen"/>
</dbReference>
<dbReference type="EMBL" id="CAXLJM020000043">
    <property type="protein sequence ID" value="CAL8109968.1"/>
    <property type="molecule type" value="Genomic_DNA"/>
</dbReference>
<evidence type="ECO:0000259" key="5">
    <source>
        <dbReference type="PROSITE" id="PS50835"/>
    </source>
</evidence>
<dbReference type="InterPro" id="IPR013783">
    <property type="entry name" value="Ig-like_fold"/>
</dbReference>
<dbReference type="Pfam" id="PF02191">
    <property type="entry name" value="OLF"/>
    <property type="match status" value="1"/>
</dbReference>
<dbReference type="Proteomes" id="UP001642540">
    <property type="component" value="Unassembled WGS sequence"/>
</dbReference>
<evidence type="ECO:0000313" key="8">
    <source>
        <dbReference type="Proteomes" id="UP001642540"/>
    </source>
</evidence>
<dbReference type="InterPro" id="IPR007110">
    <property type="entry name" value="Ig-like_dom"/>
</dbReference>
<dbReference type="PANTHER" id="PTHR23192:SF85">
    <property type="entry name" value="GLIOMEDIN"/>
    <property type="match status" value="1"/>
</dbReference>
<dbReference type="InterPro" id="IPR003598">
    <property type="entry name" value="Ig_sub2"/>
</dbReference>
<feature type="domain" description="Ig-like" evidence="5">
    <location>
        <begin position="279"/>
        <end position="374"/>
    </location>
</feature>
<evidence type="ECO:0000259" key="6">
    <source>
        <dbReference type="PROSITE" id="PS51132"/>
    </source>
</evidence>
<organism evidence="7 8">
    <name type="scientific">Orchesella dallaii</name>
    <dbReference type="NCBI Taxonomy" id="48710"/>
    <lineage>
        <taxon>Eukaryota</taxon>
        <taxon>Metazoa</taxon>
        <taxon>Ecdysozoa</taxon>
        <taxon>Arthropoda</taxon>
        <taxon>Hexapoda</taxon>
        <taxon>Collembola</taxon>
        <taxon>Entomobryomorpha</taxon>
        <taxon>Entomobryoidea</taxon>
        <taxon>Orchesellidae</taxon>
        <taxon>Orchesellinae</taxon>
        <taxon>Orchesella</taxon>
    </lineage>
</organism>
<evidence type="ECO:0000256" key="2">
    <source>
        <dbReference type="ARBA" id="ARBA00022525"/>
    </source>
</evidence>
<dbReference type="InterPro" id="IPR003599">
    <property type="entry name" value="Ig_sub"/>
</dbReference>
<gene>
    <name evidence="7" type="ORF">ODALV1_LOCUS13857</name>
</gene>
<dbReference type="SUPFAM" id="SSF48726">
    <property type="entry name" value="Immunoglobulin"/>
    <property type="match status" value="2"/>
</dbReference>
<dbReference type="SMART" id="SM00408">
    <property type="entry name" value="IGc2"/>
    <property type="match status" value="2"/>
</dbReference>
<dbReference type="InterPro" id="IPR050605">
    <property type="entry name" value="Olfactomedin-like_domain"/>
</dbReference>
<dbReference type="Pfam" id="PF13927">
    <property type="entry name" value="Ig_3"/>
    <property type="match status" value="1"/>
</dbReference>
<comment type="subcellular location">
    <subcellularLocation>
        <location evidence="1">Secreted</location>
    </subcellularLocation>
</comment>
<feature type="compositionally biased region" description="Low complexity" evidence="4">
    <location>
        <begin position="153"/>
        <end position="162"/>
    </location>
</feature>
<dbReference type="InterPro" id="IPR003112">
    <property type="entry name" value="Olfac-like_dom"/>
</dbReference>
<evidence type="ECO:0000256" key="4">
    <source>
        <dbReference type="SAM" id="MobiDB-lite"/>
    </source>
</evidence>
<comment type="caution">
    <text evidence="7">The sequence shown here is derived from an EMBL/GenBank/DDBJ whole genome shotgun (WGS) entry which is preliminary data.</text>
</comment>
<keyword evidence="8" id="KW-1185">Reference proteome</keyword>
<name>A0ABP1QU70_9HEXA</name>
<evidence type="ECO:0000256" key="3">
    <source>
        <dbReference type="PROSITE-ProRule" id="PRU00446"/>
    </source>
</evidence>
<keyword evidence="2" id="KW-0964">Secreted</keyword>
<dbReference type="PANTHER" id="PTHR23192">
    <property type="entry name" value="OLFACTOMEDIN-RELATED"/>
    <property type="match status" value="1"/>
</dbReference>
<dbReference type="InterPro" id="IPR036179">
    <property type="entry name" value="Ig-like_dom_sf"/>
</dbReference>